<organism evidence="3 4">
    <name type="scientific">Halioxenophilus aromaticivorans</name>
    <dbReference type="NCBI Taxonomy" id="1306992"/>
    <lineage>
        <taxon>Bacteria</taxon>
        <taxon>Pseudomonadati</taxon>
        <taxon>Pseudomonadota</taxon>
        <taxon>Gammaproteobacteria</taxon>
        <taxon>Alteromonadales</taxon>
        <taxon>Alteromonadaceae</taxon>
        <taxon>Halioxenophilus</taxon>
    </lineage>
</organism>
<comment type="caution">
    <text evidence="3">The sequence shown here is derived from an EMBL/GenBank/DDBJ whole genome shotgun (WGS) entry which is preliminary data.</text>
</comment>
<gene>
    <name evidence="3" type="ORF">GCM10025791_31240</name>
</gene>
<reference evidence="4" key="1">
    <citation type="journal article" date="2019" name="Int. J. Syst. Evol. Microbiol.">
        <title>The Global Catalogue of Microorganisms (GCM) 10K type strain sequencing project: providing services to taxonomists for standard genome sequencing and annotation.</title>
        <authorList>
            <consortium name="The Broad Institute Genomics Platform"/>
            <consortium name="The Broad Institute Genome Sequencing Center for Infectious Disease"/>
            <person name="Wu L."/>
            <person name="Ma J."/>
        </authorList>
    </citation>
    <scope>NUCLEOTIDE SEQUENCE [LARGE SCALE GENOMIC DNA]</scope>
    <source>
        <strain evidence="4">JCM 19134</strain>
    </source>
</reference>
<feature type="signal peptide" evidence="2">
    <location>
        <begin position="1"/>
        <end position="22"/>
    </location>
</feature>
<dbReference type="Proteomes" id="UP001409585">
    <property type="component" value="Unassembled WGS sequence"/>
</dbReference>
<evidence type="ECO:0000256" key="1">
    <source>
        <dbReference type="ARBA" id="ARBA00022729"/>
    </source>
</evidence>
<dbReference type="AlphaFoldDB" id="A0AAV3U4U8"/>
<dbReference type="InterPro" id="IPR013517">
    <property type="entry name" value="FG-GAP"/>
</dbReference>
<name>A0AAV3U4U8_9ALTE</name>
<keyword evidence="4" id="KW-1185">Reference proteome</keyword>
<keyword evidence="1 2" id="KW-0732">Signal</keyword>
<accession>A0AAV3U4U8</accession>
<dbReference type="Pfam" id="PF13517">
    <property type="entry name" value="FG-GAP_3"/>
    <property type="match status" value="1"/>
</dbReference>
<dbReference type="PANTHER" id="PTHR44103:SF1">
    <property type="entry name" value="PROPROTEIN CONVERTASE P"/>
    <property type="match status" value="1"/>
</dbReference>
<dbReference type="EMBL" id="BAABLX010000028">
    <property type="protein sequence ID" value="GAA4948883.1"/>
    <property type="molecule type" value="Genomic_DNA"/>
</dbReference>
<dbReference type="Gene3D" id="2.130.10.130">
    <property type="entry name" value="Integrin alpha, N-terminal"/>
    <property type="match status" value="1"/>
</dbReference>
<proteinExistence type="predicted"/>
<dbReference type="RefSeq" id="WP_345424319.1">
    <property type="nucleotide sequence ID" value="NZ_AP031496.1"/>
</dbReference>
<dbReference type="PANTHER" id="PTHR44103">
    <property type="entry name" value="PROPROTEIN CONVERTASE P"/>
    <property type="match status" value="1"/>
</dbReference>
<dbReference type="InterPro" id="IPR028994">
    <property type="entry name" value="Integrin_alpha_N"/>
</dbReference>
<protein>
    <recommendedName>
        <fullName evidence="5">VCBS repeat-containing protein</fullName>
    </recommendedName>
</protein>
<feature type="chain" id="PRO_5043943504" description="VCBS repeat-containing protein" evidence="2">
    <location>
        <begin position="23"/>
        <end position="903"/>
    </location>
</feature>
<evidence type="ECO:0008006" key="5">
    <source>
        <dbReference type="Google" id="ProtNLM"/>
    </source>
</evidence>
<dbReference type="PROSITE" id="PS51257">
    <property type="entry name" value="PROKAR_LIPOPROTEIN"/>
    <property type="match status" value="1"/>
</dbReference>
<evidence type="ECO:0000313" key="3">
    <source>
        <dbReference type="EMBL" id="GAA4948883.1"/>
    </source>
</evidence>
<evidence type="ECO:0000256" key="2">
    <source>
        <dbReference type="SAM" id="SignalP"/>
    </source>
</evidence>
<dbReference type="InterPro" id="IPR013783">
    <property type="entry name" value="Ig-like_fold"/>
</dbReference>
<evidence type="ECO:0000313" key="4">
    <source>
        <dbReference type="Proteomes" id="UP001409585"/>
    </source>
</evidence>
<sequence>MFAVVKFPLKPILLSACVAVLAACGGGGGGGNESGGYTGQVGAISTGIVDLYSGSKTQPVLTETNALPAAKAALSALDLMFVTMPFATSVFELEFVEPSSETLAGELGGTVHITVTNSSGKVTITSEYDGYTTAEGSIDGTVEQVSTGESGNPLNAQIFSLEGSLTFDDLVIEIEDSSVRLNGTIESQLSTGVLLTANLLSEDLGDGSQLLLNGLSVDIKNNSDANDPGARIDSFSLKGQLYDSALGLLQVKTTRPLQAYGWSEVDGLFAGGGGSELAVSGSQNEVTFSGLNRQFAAVTIAFDDQGNPPKFQRVTWSEINGDSEVFILGNTSAPVANLGIAFTSNVGATTLVHGLFSHDVDRDFLEYDWNVVAVPSGSFVAEKIDLQKSILEFVPDVEGDYLFSLQVRDGFSSAKVSTKVTVNHASFFRDTDLYYSPVGGIEIFLNDVGTQSLTASADSVIPYTPADLENQIGWEVGNGYSIDANFNVGLDPLTIGAANEFINNQMCRVSFIKYFDESDPLIELLFSVDKSVPDLFSVSPLEIQSEEIQDVRDMISADLNGDGVDDLIVGHSESLSIYYRRDDALELNQTLVLGDSSDYIFFDGQLLLADLSSDGFKDLVIPTYSGYFIAKQNADRTFAQPVFLSMGSLPCDDYSSTETYSAQVGDYNGDGLNDLFADVECSGNDYVVGQALFLGQLDGTLDQPTLLPYFGAYVVELTGDERTDLVVSSRNFDSSSITLAVYENLESGLQLLFENSVGQTLGWDVRVIPVDFNEDGVLDFLQVTDSEVLMYARDDGNSFTLVATLDSGAFGIASTGGSAYVGDFDNNGEADIMLARTDNNHEIELILQENGVYRITSFPLPSNARQFDVKDVNNDGYADIIARSLGEEFIYYGGQKVYSVVHQ</sequence>
<dbReference type="Gene3D" id="2.60.40.10">
    <property type="entry name" value="Immunoglobulins"/>
    <property type="match status" value="1"/>
</dbReference>
<dbReference type="SUPFAM" id="SSF69318">
    <property type="entry name" value="Integrin alpha N-terminal domain"/>
    <property type="match status" value="1"/>
</dbReference>